<proteinExistence type="predicted"/>
<evidence type="ECO:0000256" key="1">
    <source>
        <dbReference type="SAM" id="MobiDB-lite"/>
    </source>
</evidence>
<dbReference type="AlphaFoldDB" id="A0A8H7BQL8"/>
<organism evidence="2 3">
    <name type="scientific">Apophysomyces ossiformis</name>
    <dbReference type="NCBI Taxonomy" id="679940"/>
    <lineage>
        <taxon>Eukaryota</taxon>
        <taxon>Fungi</taxon>
        <taxon>Fungi incertae sedis</taxon>
        <taxon>Mucoromycota</taxon>
        <taxon>Mucoromycotina</taxon>
        <taxon>Mucoromycetes</taxon>
        <taxon>Mucorales</taxon>
        <taxon>Mucorineae</taxon>
        <taxon>Mucoraceae</taxon>
        <taxon>Apophysomyces</taxon>
    </lineage>
</organism>
<reference evidence="2" key="1">
    <citation type="submission" date="2020-01" db="EMBL/GenBank/DDBJ databases">
        <title>Genome Sequencing of Three Apophysomyces-Like Fungal Strains Confirms a Novel Fungal Genus in the Mucoromycota with divergent Burkholderia-like Endosymbiotic Bacteria.</title>
        <authorList>
            <person name="Stajich J.E."/>
            <person name="Macias A.M."/>
            <person name="Carter-House D."/>
            <person name="Lovett B."/>
            <person name="Kasson L.R."/>
            <person name="Berry K."/>
            <person name="Grigoriev I."/>
            <person name="Chang Y."/>
            <person name="Spatafora J."/>
            <person name="Kasson M.T."/>
        </authorList>
    </citation>
    <scope>NUCLEOTIDE SEQUENCE</scope>
    <source>
        <strain evidence="2">NRRL A-21654</strain>
    </source>
</reference>
<keyword evidence="3" id="KW-1185">Reference proteome</keyword>
<gene>
    <name evidence="2" type="ORF">EC973_003988</name>
</gene>
<dbReference type="Proteomes" id="UP000605846">
    <property type="component" value="Unassembled WGS sequence"/>
</dbReference>
<dbReference type="OrthoDB" id="10553276at2759"/>
<dbReference type="EMBL" id="JABAYA010000229">
    <property type="protein sequence ID" value="KAF7721871.1"/>
    <property type="molecule type" value="Genomic_DNA"/>
</dbReference>
<evidence type="ECO:0000313" key="2">
    <source>
        <dbReference type="EMBL" id="KAF7721871.1"/>
    </source>
</evidence>
<feature type="region of interest" description="Disordered" evidence="1">
    <location>
        <begin position="1"/>
        <end position="96"/>
    </location>
</feature>
<accession>A0A8H7BQL8</accession>
<sequence length="210" mass="23659">MYPCGDSNNKNEEKEDDDDIPLSQVLMRHPSRSLLDDTSDEDDEDLVPIAALQGDRKYGRSAAEKYKERVRGKLDHDASLQANHRRRSYEPARVTHPAVRSSLAMRSMSLHHPKSSGSFRDHRSHHSSSMNSSSAADEDEEDDDDENDTDDDLPLGVVVPLPSATGPAPPLFSSLKYPLYPHQHPHHREQPQLGFAESLQHAFEAVMHRH</sequence>
<feature type="compositionally biased region" description="Acidic residues" evidence="1">
    <location>
        <begin position="37"/>
        <end position="46"/>
    </location>
</feature>
<feature type="compositionally biased region" description="Basic and acidic residues" evidence="1">
    <location>
        <begin position="54"/>
        <end position="78"/>
    </location>
</feature>
<protein>
    <submittedName>
        <fullName evidence="2">Uncharacterized protein</fullName>
    </submittedName>
</protein>
<feature type="compositionally biased region" description="Acidic residues" evidence="1">
    <location>
        <begin position="136"/>
        <end position="153"/>
    </location>
</feature>
<comment type="caution">
    <text evidence="2">The sequence shown here is derived from an EMBL/GenBank/DDBJ whole genome shotgun (WGS) entry which is preliminary data.</text>
</comment>
<name>A0A8H7BQL8_9FUNG</name>
<feature type="region of interest" description="Disordered" evidence="1">
    <location>
        <begin position="108"/>
        <end position="165"/>
    </location>
</feature>
<evidence type="ECO:0000313" key="3">
    <source>
        <dbReference type="Proteomes" id="UP000605846"/>
    </source>
</evidence>